<keyword evidence="2" id="KW-1185">Reference proteome</keyword>
<proteinExistence type="predicted"/>
<dbReference type="Pfam" id="PF05947">
    <property type="entry name" value="T6SS_TssF"/>
    <property type="match status" value="1"/>
</dbReference>
<dbReference type="RefSeq" id="WP_213043566.1">
    <property type="nucleotide sequence ID" value="NZ_CAJNBJ010000017.1"/>
</dbReference>
<dbReference type="PANTHER" id="PTHR35370">
    <property type="entry name" value="CYTOPLASMIC PROTEIN-RELATED-RELATED"/>
    <property type="match status" value="1"/>
</dbReference>
<reference evidence="1 2" key="1">
    <citation type="submission" date="2021-02" db="EMBL/GenBank/DDBJ databases">
        <authorList>
            <person name="Han P."/>
        </authorList>
    </citation>
    <scope>NUCLEOTIDE SEQUENCE [LARGE SCALE GENOMIC DNA]</scope>
    <source>
        <strain evidence="1">Candidatus Nitrospira sp. ZN2</strain>
    </source>
</reference>
<dbReference type="PANTHER" id="PTHR35370:SF4">
    <property type="entry name" value="TYPE VI SECRETION SYSTEM BASEPLATE SUBUNIT TSSF"/>
    <property type="match status" value="1"/>
</dbReference>
<dbReference type="EMBL" id="CAJNBJ010000017">
    <property type="protein sequence ID" value="CAE6781836.1"/>
    <property type="molecule type" value="Genomic_DNA"/>
</dbReference>
<accession>A0ABM8S0H5</accession>
<sequence length="590" mass="66274">MTFNRYYKDELEFLRQMGREFAEAHPKEAHFLADVGSDPDVERLLEGVAFLTGRIRQKLDDEFPELIHGVMNLLWPHYLRPIPAMSLLEFAPIPGAVTERKRIPALETEVESGKVDGTGCRFRTTADVDLYPFQLEQVSLEAASGGHSALRLRFVLLPGATLAQAQVERLRLYLVGEPAYTLYYWLCRHVSKIRLRLLAQGRPVEEIGLPDCQIQPFGLSREAALLPYPKTAFDGYRLLQEYLTFPQKFLAVDLSDLQPLSRRASAATFEILILFTNAPPASLRVSKEHVRLFCTPIVNLFTSDSQPIQISHERTEYLVRPSAAQAMQYEIFSVDGANGHLRGTGEELHYEPFYSFRHGDGKSTATVYYQTHLRQSVASKGGAETYVSFVNADEIPVRGAEVPTEIVTFNLTCTNRDAAGKLRVGDIQVPTDSSPGFAQFKNIIRVSAPCRAPVGGDLHWRLLSHLSLNYRSLTSVEALRGLLDLYNFAARQDDQARRAQARLLEGIVDVQSRGKDHLFHGVPIRGTEIILSLKQDHFAGEGDLFLFASVLSEFFALYASVNSFTQLVVNEIEQGEQYSWPSRIGQQIIL</sequence>
<dbReference type="PIRSF" id="PIRSF028304">
    <property type="entry name" value="UCP028304"/>
    <property type="match status" value="1"/>
</dbReference>
<evidence type="ECO:0000313" key="1">
    <source>
        <dbReference type="EMBL" id="CAE6781836.1"/>
    </source>
</evidence>
<evidence type="ECO:0000313" key="2">
    <source>
        <dbReference type="Proteomes" id="UP000675880"/>
    </source>
</evidence>
<dbReference type="NCBIfam" id="TIGR03359">
    <property type="entry name" value="VI_chp_6"/>
    <property type="match status" value="1"/>
</dbReference>
<gene>
    <name evidence="1" type="ORF">NSPZN2_40793</name>
</gene>
<name>A0ABM8S0H5_9BACT</name>
<dbReference type="Proteomes" id="UP000675880">
    <property type="component" value="Unassembled WGS sequence"/>
</dbReference>
<organism evidence="1 2">
    <name type="scientific">Nitrospira defluvii</name>
    <dbReference type="NCBI Taxonomy" id="330214"/>
    <lineage>
        <taxon>Bacteria</taxon>
        <taxon>Pseudomonadati</taxon>
        <taxon>Nitrospirota</taxon>
        <taxon>Nitrospiria</taxon>
        <taxon>Nitrospirales</taxon>
        <taxon>Nitrospiraceae</taxon>
        <taxon>Nitrospira</taxon>
    </lineage>
</organism>
<protein>
    <submittedName>
        <fullName evidence="1">Protein ImpG/VasA</fullName>
    </submittedName>
</protein>
<dbReference type="InterPro" id="IPR010272">
    <property type="entry name" value="T6SS_TssF"/>
</dbReference>
<comment type="caution">
    <text evidence="1">The sequence shown here is derived from an EMBL/GenBank/DDBJ whole genome shotgun (WGS) entry which is preliminary data.</text>
</comment>